<dbReference type="PANTHER" id="PTHR21716">
    <property type="entry name" value="TRANSMEMBRANE PROTEIN"/>
    <property type="match status" value="1"/>
</dbReference>
<comment type="similarity">
    <text evidence="2">Belongs to the autoinducer-2 exporter (AI-2E) (TC 2.A.86) family.</text>
</comment>
<evidence type="ECO:0000256" key="1">
    <source>
        <dbReference type="ARBA" id="ARBA00004141"/>
    </source>
</evidence>
<dbReference type="PANTHER" id="PTHR21716:SF62">
    <property type="entry name" value="TRANSPORT PROTEIN YDBI-RELATED"/>
    <property type="match status" value="1"/>
</dbReference>
<dbReference type="RefSeq" id="WP_284052589.1">
    <property type="nucleotide sequence ID" value="NZ_JAGRQC010000001.1"/>
</dbReference>
<proteinExistence type="inferred from homology"/>
<protein>
    <submittedName>
        <fullName evidence="7">AI-2E family transporter</fullName>
    </submittedName>
</protein>
<reference evidence="7" key="1">
    <citation type="submission" date="2021-04" db="EMBL/GenBank/DDBJ databases">
        <title>Ouciella asimina sp. nov., isolated from the surface seawater in the hydrothermal field of Okinawa Trough.</title>
        <authorList>
            <person name="Shuang W."/>
        </authorList>
    </citation>
    <scope>NUCLEOTIDE SEQUENCE</scope>
    <source>
        <strain evidence="7">LXI357</strain>
    </source>
</reference>
<accession>A0A8T4IGE7</accession>
<evidence type="ECO:0000256" key="5">
    <source>
        <dbReference type="ARBA" id="ARBA00023136"/>
    </source>
</evidence>
<evidence type="ECO:0000313" key="7">
    <source>
        <dbReference type="EMBL" id="MBR0551306.1"/>
    </source>
</evidence>
<gene>
    <name evidence="7" type="ORF">J7S20_02160</name>
</gene>
<feature type="transmembrane region" description="Helical" evidence="6">
    <location>
        <begin position="159"/>
        <end position="182"/>
    </location>
</feature>
<keyword evidence="8" id="KW-1185">Reference proteome</keyword>
<sequence>MADREDNPGQIGPGQIRPARSTAALSRTEFAARAAIVIAFAATAVALWQLRTVMMLAFAAILVGVLLDGMAALLAGRLGWQRRFALAAVVLSCAVIVLGGIVAFGTQVHHQVDQLIAALPSGWTSLQARARDIPALGQLLTFVGTLATPDRGAQAIGSILSGLVNVLGGLLLAAAGGIYLAAQPDLYRRGLLALVPASNRERAAEILDSVAAALHHWLAGQIVVMLFVGLLTGLGAWAIGLPSPLALGVVAGLLEFIPYAGPILTAVPALLLAATVGLEAMVLTLVLLVAVQQVEGYVLTPLVQRRATALPPLLTLFALFAAGTLLGTLGILLAVPLTVALYTALRAMVGEARA</sequence>
<dbReference type="AlphaFoldDB" id="A0A8T4IGE7"/>
<dbReference type="EMBL" id="JAGRQC010000001">
    <property type="protein sequence ID" value="MBR0551306.1"/>
    <property type="molecule type" value="Genomic_DNA"/>
</dbReference>
<comment type="subcellular location">
    <subcellularLocation>
        <location evidence="1">Membrane</location>
        <topology evidence="1">Multi-pass membrane protein</topology>
    </subcellularLocation>
</comment>
<evidence type="ECO:0000256" key="3">
    <source>
        <dbReference type="ARBA" id="ARBA00022692"/>
    </source>
</evidence>
<evidence type="ECO:0000256" key="6">
    <source>
        <dbReference type="SAM" id="Phobius"/>
    </source>
</evidence>
<feature type="transmembrane region" description="Helical" evidence="6">
    <location>
        <begin position="314"/>
        <end position="345"/>
    </location>
</feature>
<feature type="transmembrane region" description="Helical" evidence="6">
    <location>
        <begin position="271"/>
        <end position="294"/>
    </location>
</feature>
<feature type="transmembrane region" description="Helical" evidence="6">
    <location>
        <begin position="54"/>
        <end position="75"/>
    </location>
</feature>
<dbReference type="InterPro" id="IPR002549">
    <property type="entry name" value="AI-2E-like"/>
</dbReference>
<dbReference type="GO" id="GO:0055085">
    <property type="term" value="P:transmembrane transport"/>
    <property type="evidence" value="ECO:0007669"/>
    <property type="project" value="TreeGrafter"/>
</dbReference>
<keyword evidence="4 6" id="KW-1133">Transmembrane helix</keyword>
<feature type="transmembrane region" description="Helical" evidence="6">
    <location>
        <begin position="84"/>
        <end position="105"/>
    </location>
</feature>
<feature type="transmembrane region" description="Helical" evidence="6">
    <location>
        <begin position="217"/>
        <end position="239"/>
    </location>
</feature>
<feature type="transmembrane region" description="Helical" evidence="6">
    <location>
        <begin position="245"/>
        <end position="264"/>
    </location>
</feature>
<keyword evidence="5 6" id="KW-0472">Membrane</keyword>
<dbReference type="Proteomes" id="UP000676996">
    <property type="component" value="Unassembled WGS sequence"/>
</dbReference>
<dbReference type="Pfam" id="PF01594">
    <property type="entry name" value="AI-2E_transport"/>
    <property type="match status" value="1"/>
</dbReference>
<evidence type="ECO:0000313" key="8">
    <source>
        <dbReference type="Proteomes" id="UP000676996"/>
    </source>
</evidence>
<evidence type="ECO:0000256" key="4">
    <source>
        <dbReference type="ARBA" id="ARBA00022989"/>
    </source>
</evidence>
<dbReference type="GO" id="GO:0016020">
    <property type="term" value="C:membrane"/>
    <property type="evidence" value="ECO:0007669"/>
    <property type="project" value="UniProtKB-SubCell"/>
</dbReference>
<keyword evidence="3 6" id="KW-0812">Transmembrane</keyword>
<organism evidence="7 8">
    <name type="scientific">Stakelama marina</name>
    <dbReference type="NCBI Taxonomy" id="2826939"/>
    <lineage>
        <taxon>Bacteria</taxon>
        <taxon>Pseudomonadati</taxon>
        <taxon>Pseudomonadota</taxon>
        <taxon>Alphaproteobacteria</taxon>
        <taxon>Sphingomonadales</taxon>
        <taxon>Sphingomonadaceae</taxon>
        <taxon>Stakelama</taxon>
    </lineage>
</organism>
<feature type="transmembrane region" description="Helical" evidence="6">
    <location>
        <begin position="30"/>
        <end position="48"/>
    </location>
</feature>
<evidence type="ECO:0000256" key="2">
    <source>
        <dbReference type="ARBA" id="ARBA00009773"/>
    </source>
</evidence>
<comment type="caution">
    <text evidence="7">The sequence shown here is derived from an EMBL/GenBank/DDBJ whole genome shotgun (WGS) entry which is preliminary data.</text>
</comment>
<name>A0A8T4IGE7_9SPHN</name>